<dbReference type="GO" id="GO:0019213">
    <property type="term" value="F:deacetylase activity"/>
    <property type="evidence" value="ECO:0007669"/>
    <property type="project" value="TreeGrafter"/>
</dbReference>
<dbReference type="PANTHER" id="PTHR31609:SF1">
    <property type="entry name" value="CARBOHYDRATE DEACETYLASE"/>
    <property type="match status" value="1"/>
</dbReference>
<dbReference type="CDD" id="cd10807">
    <property type="entry name" value="YdjC_like_3"/>
    <property type="match status" value="1"/>
</dbReference>
<dbReference type="GO" id="GO:0046872">
    <property type="term" value="F:metal ion binding"/>
    <property type="evidence" value="ECO:0007669"/>
    <property type="project" value="UniProtKB-KW"/>
</dbReference>
<dbReference type="InterPro" id="IPR006879">
    <property type="entry name" value="YdjC-like"/>
</dbReference>
<dbReference type="OrthoDB" id="9774177at2"/>
<proteinExistence type="predicted"/>
<gene>
    <name evidence="6" type="ORF">EYW49_21065</name>
</gene>
<dbReference type="AlphaFoldDB" id="A0A4V2KSI9"/>
<keyword evidence="4" id="KW-0460">Magnesium</keyword>
<evidence type="ECO:0000313" key="6">
    <source>
        <dbReference type="EMBL" id="TBW33018.1"/>
    </source>
</evidence>
<keyword evidence="3" id="KW-0378">Hydrolase</keyword>
<comment type="caution">
    <text evidence="6">The sequence shown here is derived from an EMBL/GenBank/DDBJ whole genome shotgun (WGS) entry which is preliminary data.</text>
</comment>
<dbReference type="GO" id="GO:0016787">
    <property type="term" value="F:hydrolase activity"/>
    <property type="evidence" value="ECO:0007669"/>
    <property type="project" value="UniProtKB-KW"/>
</dbReference>
<evidence type="ECO:0000256" key="1">
    <source>
        <dbReference type="ARBA" id="ARBA00001946"/>
    </source>
</evidence>
<keyword evidence="7" id="KW-1185">Reference proteome</keyword>
<evidence type="ECO:0000313" key="7">
    <source>
        <dbReference type="Proteomes" id="UP000292781"/>
    </source>
</evidence>
<name>A0A4V2KSI9_9HYPH</name>
<dbReference type="SUPFAM" id="SSF88713">
    <property type="entry name" value="Glycoside hydrolase/deacetylase"/>
    <property type="match status" value="1"/>
</dbReference>
<dbReference type="InterPro" id="IPR011330">
    <property type="entry name" value="Glyco_hydro/deAcase_b/a-brl"/>
</dbReference>
<evidence type="ECO:0000256" key="4">
    <source>
        <dbReference type="ARBA" id="ARBA00022842"/>
    </source>
</evidence>
<keyword evidence="2" id="KW-0479">Metal-binding</keyword>
<evidence type="ECO:0000256" key="3">
    <source>
        <dbReference type="ARBA" id="ARBA00022801"/>
    </source>
</evidence>
<accession>A0A4V2KSI9</accession>
<dbReference type="GO" id="GO:0005975">
    <property type="term" value="P:carbohydrate metabolic process"/>
    <property type="evidence" value="ECO:0007669"/>
    <property type="project" value="InterPro"/>
</dbReference>
<evidence type="ECO:0000256" key="5">
    <source>
        <dbReference type="ARBA" id="ARBA00023277"/>
    </source>
</evidence>
<dbReference type="PANTHER" id="PTHR31609">
    <property type="entry name" value="YDJC DEACETYLASE FAMILY MEMBER"/>
    <property type="match status" value="1"/>
</dbReference>
<dbReference type="EMBL" id="SJFN01000048">
    <property type="protein sequence ID" value="TBW33018.1"/>
    <property type="molecule type" value="Genomic_DNA"/>
</dbReference>
<organism evidence="6 7">
    <name type="scientific">Siculibacillus lacustris</name>
    <dbReference type="NCBI Taxonomy" id="1549641"/>
    <lineage>
        <taxon>Bacteria</taxon>
        <taxon>Pseudomonadati</taxon>
        <taxon>Pseudomonadota</taxon>
        <taxon>Alphaproteobacteria</taxon>
        <taxon>Hyphomicrobiales</taxon>
        <taxon>Ancalomicrobiaceae</taxon>
        <taxon>Siculibacillus</taxon>
    </lineage>
</organism>
<sequence length="290" mass="31148">MVGDGMTGRRDLILCADDFGLSPAVDAAILTLAAAGRLTATGCMMGGPALVADAPRLAALADRLDIGLHFALTDFPPLGAMPSFAADGTPPTLDDVLRRAFTGRLDYGEIKAEFGRQIDRFRRIFGRDPDFVDGHQHVHVLPTVRRALWAMFEEGRLDPRRTWVRDCHEPFAGAVLRGVSVPKALLISALSFGIAGGARRHGVAVNDGFRGITDFDATTPYADRFRRFLSGAGRRPLVMCHPASPDGGADPDDPIAAARRAEFAYFTSDRFAVDLTLAGVRLARFAEAGA</sequence>
<reference evidence="6 7" key="1">
    <citation type="submission" date="2019-02" db="EMBL/GenBank/DDBJ databases">
        <title>Siculibacillus lacustris gen. nov., sp. nov., a new rosette-forming bacterium isolated from a freshwater crater lake (Lake St. Ana, Romania).</title>
        <authorList>
            <person name="Felfoldi T."/>
            <person name="Marton Z."/>
            <person name="Szabo A."/>
            <person name="Mentes A."/>
            <person name="Boka K."/>
            <person name="Marialigeti K."/>
            <person name="Mathe I."/>
            <person name="Koncz M."/>
            <person name="Schumann P."/>
            <person name="Toth E."/>
        </authorList>
    </citation>
    <scope>NUCLEOTIDE SEQUENCE [LARGE SCALE GENOMIC DNA]</scope>
    <source>
        <strain evidence="6 7">SA-279</strain>
    </source>
</reference>
<comment type="cofactor">
    <cofactor evidence="1">
        <name>Mg(2+)</name>
        <dbReference type="ChEBI" id="CHEBI:18420"/>
    </cofactor>
</comment>
<protein>
    <submittedName>
        <fullName evidence="6">ChbG/HpnK family deacetylase</fullName>
    </submittedName>
</protein>
<dbReference type="Gene3D" id="3.20.20.370">
    <property type="entry name" value="Glycoside hydrolase/deacetylase"/>
    <property type="match status" value="1"/>
</dbReference>
<keyword evidence="5" id="KW-0119">Carbohydrate metabolism</keyword>
<dbReference type="Proteomes" id="UP000292781">
    <property type="component" value="Unassembled WGS sequence"/>
</dbReference>
<dbReference type="Pfam" id="PF04794">
    <property type="entry name" value="YdjC"/>
    <property type="match status" value="1"/>
</dbReference>
<evidence type="ECO:0000256" key="2">
    <source>
        <dbReference type="ARBA" id="ARBA00022723"/>
    </source>
</evidence>